<dbReference type="OrthoDB" id="5403181at2759"/>
<organism evidence="2 3">
    <name type="scientific">Entamoeba histolytica HM-1:IMSS-A</name>
    <dbReference type="NCBI Taxonomy" id="885318"/>
    <lineage>
        <taxon>Eukaryota</taxon>
        <taxon>Amoebozoa</taxon>
        <taxon>Evosea</taxon>
        <taxon>Archamoebae</taxon>
        <taxon>Mastigamoebida</taxon>
        <taxon>Entamoebidae</taxon>
        <taxon>Entamoeba</taxon>
    </lineage>
</organism>
<evidence type="ECO:0000259" key="1">
    <source>
        <dbReference type="PROSITE" id="PS50848"/>
    </source>
</evidence>
<dbReference type="PROSITE" id="PS50848">
    <property type="entry name" value="START"/>
    <property type="match status" value="1"/>
</dbReference>
<dbReference type="InterPro" id="IPR051213">
    <property type="entry name" value="START_lipid_transfer"/>
</dbReference>
<evidence type="ECO:0000313" key="3">
    <source>
        <dbReference type="Proteomes" id="UP000013105"/>
    </source>
</evidence>
<dbReference type="Pfam" id="PF01852">
    <property type="entry name" value="START"/>
    <property type="match status" value="1"/>
</dbReference>
<dbReference type="InterPro" id="IPR023393">
    <property type="entry name" value="START-like_dom_sf"/>
</dbReference>
<feature type="domain" description="START" evidence="1">
    <location>
        <begin position="42"/>
        <end position="226"/>
    </location>
</feature>
<reference evidence="2 3" key="1">
    <citation type="submission" date="2013-04" db="EMBL/GenBank/DDBJ databases">
        <authorList>
            <person name="Hannick L."/>
            <person name="Zafar N."/>
            <person name="Lorenzi H."/>
            <person name="Ali I.A."/>
            <person name="Petri W.P."/>
            <person name="Caler E."/>
        </authorList>
    </citation>
    <scope>NUCLEOTIDE SEQUENCE [LARGE SCALE GENOMIC DNA]</scope>
    <source>
        <strain evidence="2 3">HM-1:IMSS-A</strain>
    </source>
</reference>
<dbReference type="Proteomes" id="UP000013105">
    <property type="component" value="Unassembled WGS sequence"/>
</dbReference>
<dbReference type="EMBL" id="KB824532">
    <property type="protein sequence ID" value="ENY60394.1"/>
    <property type="molecule type" value="Genomic_DNA"/>
</dbReference>
<dbReference type="InterPro" id="IPR002913">
    <property type="entry name" value="START_lipid-bd_dom"/>
</dbReference>
<sequence>MKIFFVKNFFTETEKSQIEKIMSKYTPFSKEEIAKFKQDCVDNNGWKQIYRTDDVMVFTQKTEGSVLKFKCITKQMNTLEPEYIFSAYCDREYCKTTKTNDVLFDVVEKLDCCNEIIHRVQKMPMMDARDFVYQLIRYHNKDKTDYILYSKSVDSDIPPVKGSIRGQMFVQGTLITKISTGTLIYSLSHIDMNGKIPSALTGDTMVKQMTKKMMKRAKKNVDGYQKWADEHKDTNKWWLETLDWMME</sequence>
<name>N9TA83_ENTH1</name>
<dbReference type="VEuPathDB" id="AmoebaDB:EHI7A_088200"/>
<dbReference type="AlphaFoldDB" id="N9TA83"/>
<dbReference type="FunFam" id="3.30.530.20:FF:000071">
    <property type="entry name" value="START domain containing protein"/>
    <property type="match status" value="1"/>
</dbReference>
<evidence type="ECO:0000313" key="2">
    <source>
        <dbReference type="EMBL" id="ENY60394.1"/>
    </source>
</evidence>
<dbReference type="CDD" id="cd00177">
    <property type="entry name" value="START"/>
    <property type="match status" value="1"/>
</dbReference>
<dbReference type="SUPFAM" id="SSF55961">
    <property type="entry name" value="Bet v1-like"/>
    <property type="match status" value="1"/>
</dbReference>
<proteinExistence type="predicted"/>
<dbReference type="GO" id="GO:0008289">
    <property type="term" value="F:lipid binding"/>
    <property type="evidence" value="ECO:0007669"/>
    <property type="project" value="InterPro"/>
</dbReference>
<protein>
    <submittedName>
        <fullName evidence="2">START domain containing protein</fullName>
    </submittedName>
</protein>
<dbReference type="SMART" id="SM00234">
    <property type="entry name" value="START"/>
    <property type="match status" value="1"/>
</dbReference>
<dbReference type="PANTHER" id="PTHR19308">
    <property type="entry name" value="PHOSPHATIDYLCHOLINE TRANSFER PROTEIN"/>
    <property type="match status" value="1"/>
</dbReference>
<dbReference type="PANTHER" id="PTHR19308:SF14">
    <property type="entry name" value="START DOMAIN-CONTAINING PROTEIN"/>
    <property type="match status" value="1"/>
</dbReference>
<dbReference type="Gene3D" id="3.30.530.20">
    <property type="match status" value="1"/>
</dbReference>
<gene>
    <name evidence="2" type="ORF">EHI7A_088200</name>
</gene>
<accession>N9TA83</accession>
<dbReference type="GO" id="GO:0005737">
    <property type="term" value="C:cytoplasm"/>
    <property type="evidence" value="ECO:0007669"/>
    <property type="project" value="UniProtKB-ARBA"/>
</dbReference>